<proteinExistence type="predicted"/>
<sequence>MFTNLSISQKGKRKDVKQEKCHRIAIKGHVKEEKNDQQDRRTESAECRTKKSPQKKDGAGGKRTAKKTQEVGHVVAKVPEDSANISSGNESEEDARAFPSLRHDPLHKNFEIANNCIDFTPSKESSIHDTVREHVPFKIKEKIWKGNFLELHSLLRTQKEMEEVDEGDLKLKRGKIGIEKRLSGVYLSMNI</sequence>
<accession>A0A8B6DUJ2</accession>
<comment type="caution">
    <text evidence="2">The sequence shown here is derived from an EMBL/GenBank/DDBJ whole genome shotgun (WGS) entry which is preliminary data.</text>
</comment>
<reference evidence="2" key="1">
    <citation type="submission" date="2018-11" db="EMBL/GenBank/DDBJ databases">
        <authorList>
            <person name="Alioto T."/>
            <person name="Alioto T."/>
        </authorList>
    </citation>
    <scope>NUCLEOTIDE SEQUENCE</scope>
</reference>
<evidence type="ECO:0000313" key="3">
    <source>
        <dbReference type="Proteomes" id="UP000596742"/>
    </source>
</evidence>
<dbReference type="AlphaFoldDB" id="A0A8B6DUJ2"/>
<feature type="compositionally biased region" description="Basic and acidic residues" evidence="1">
    <location>
        <begin position="29"/>
        <end position="60"/>
    </location>
</feature>
<evidence type="ECO:0000313" key="2">
    <source>
        <dbReference type="EMBL" id="VDI23652.1"/>
    </source>
</evidence>
<gene>
    <name evidence="2" type="ORF">MGAL_10B024750</name>
</gene>
<organism evidence="2 3">
    <name type="scientific">Mytilus galloprovincialis</name>
    <name type="common">Mediterranean mussel</name>
    <dbReference type="NCBI Taxonomy" id="29158"/>
    <lineage>
        <taxon>Eukaryota</taxon>
        <taxon>Metazoa</taxon>
        <taxon>Spiralia</taxon>
        <taxon>Lophotrochozoa</taxon>
        <taxon>Mollusca</taxon>
        <taxon>Bivalvia</taxon>
        <taxon>Autobranchia</taxon>
        <taxon>Pteriomorphia</taxon>
        <taxon>Mytilida</taxon>
        <taxon>Mytiloidea</taxon>
        <taxon>Mytilidae</taxon>
        <taxon>Mytilinae</taxon>
        <taxon>Mytilus</taxon>
    </lineage>
</organism>
<protein>
    <submittedName>
        <fullName evidence="2">Uncharacterized protein</fullName>
    </submittedName>
</protein>
<feature type="region of interest" description="Disordered" evidence="1">
    <location>
        <begin position="1"/>
        <end position="95"/>
    </location>
</feature>
<dbReference type="Proteomes" id="UP000596742">
    <property type="component" value="Unassembled WGS sequence"/>
</dbReference>
<name>A0A8B6DUJ2_MYTGA</name>
<dbReference type="EMBL" id="UYJE01003961">
    <property type="protein sequence ID" value="VDI23652.1"/>
    <property type="molecule type" value="Genomic_DNA"/>
</dbReference>
<evidence type="ECO:0000256" key="1">
    <source>
        <dbReference type="SAM" id="MobiDB-lite"/>
    </source>
</evidence>
<keyword evidence="3" id="KW-1185">Reference proteome</keyword>